<dbReference type="GeneID" id="38781855"/>
<dbReference type="InterPro" id="IPR008862">
    <property type="entry name" value="Tcp11"/>
</dbReference>
<keyword evidence="4" id="KW-1185">Reference proteome</keyword>
<feature type="region of interest" description="Disordered" evidence="2">
    <location>
        <begin position="1"/>
        <end position="64"/>
    </location>
</feature>
<dbReference type="RefSeq" id="XP_027615851.1">
    <property type="nucleotide sequence ID" value="XM_027760050.1"/>
</dbReference>
<evidence type="ECO:0000313" key="4">
    <source>
        <dbReference type="Proteomes" id="UP000287166"/>
    </source>
</evidence>
<comment type="caution">
    <text evidence="3">The sequence shown here is derived from an EMBL/GenBank/DDBJ whole genome shotgun (WGS) entry which is preliminary data.</text>
</comment>
<dbReference type="InParanoid" id="A0A401GRT4"/>
<evidence type="ECO:0008006" key="5">
    <source>
        <dbReference type="Google" id="ProtNLM"/>
    </source>
</evidence>
<dbReference type="GO" id="GO:0010737">
    <property type="term" value="P:protein kinase A signaling"/>
    <property type="evidence" value="ECO:0007669"/>
    <property type="project" value="TreeGrafter"/>
</dbReference>
<comment type="similarity">
    <text evidence="1">Belongs to the TCP11 family.</text>
</comment>
<feature type="region of interest" description="Disordered" evidence="2">
    <location>
        <begin position="84"/>
        <end position="125"/>
    </location>
</feature>
<protein>
    <recommendedName>
        <fullName evidence="5">Tcp11-domain-containing protein</fullName>
    </recommendedName>
</protein>
<dbReference type="OrthoDB" id="276323at2759"/>
<organism evidence="3 4">
    <name type="scientific">Sparassis crispa</name>
    <dbReference type="NCBI Taxonomy" id="139825"/>
    <lineage>
        <taxon>Eukaryota</taxon>
        <taxon>Fungi</taxon>
        <taxon>Dikarya</taxon>
        <taxon>Basidiomycota</taxon>
        <taxon>Agaricomycotina</taxon>
        <taxon>Agaricomycetes</taxon>
        <taxon>Polyporales</taxon>
        <taxon>Sparassidaceae</taxon>
        <taxon>Sparassis</taxon>
    </lineage>
</organism>
<name>A0A401GRT4_9APHY</name>
<gene>
    <name evidence="3" type="ORF">SCP_0701200</name>
</gene>
<evidence type="ECO:0000256" key="2">
    <source>
        <dbReference type="SAM" id="MobiDB-lite"/>
    </source>
</evidence>
<evidence type="ECO:0000313" key="3">
    <source>
        <dbReference type="EMBL" id="GBE84938.1"/>
    </source>
</evidence>
<feature type="compositionally biased region" description="Low complexity" evidence="2">
    <location>
        <begin position="27"/>
        <end position="40"/>
    </location>
</feature>
<dbReference type="PANTHER" id="PTHR12832">
    <property type="entry name" value="TESTIS-SPECIFIC PROTEIN PBS13 T-COMPLEX 11"/>
    <property type="match status" value="1"/>
</dbReference>
<dbReference type="EMBL" id="BFAD01000007">
    <property type="protein sequence ID" value="GBE84938.1"/>
    <property type="molecule type" value="Genomic_DNA"/>
</dbReference>
<dbReference type="Pfam" id="PF05794">
    <property type="entry name" value="Tcp11"/>
    <property type="match status" value="1"/>
</dbReference>
<dbReference type="AlphaFoldDB" id="A0A401GRT4"/>
<reference evidence="3 4" key="1">
    <citation type="journal article" date="2018" name="Sci. Rep.">
        <title>Genome sequence of the cauliflower mushroom Sparassis crispa (Hanabiratake) and its association with beneficial usage.</title>
        <authorList>
            <person name="Kiyama R."/>
            <person name="Furutani Y."/>
            <person name="Kawaguchi K."/>
            <person name="Nakanishi T."/>
        </authorList>
    </citation>
    <scope>NUCLEOTIDE SEQUENCE [LARGE SCALE GENOMIC DNA]</scope>
</reference>
<dbReference type="Proteomes" id="UP000287166">
    <property type="component" value="Unassembled WGS sequence"/>
</dbReference>
<evidence type="ECO:0000256" key="1">
    <source>
        <dbReference type="ARBA" id="ARBA00010954"/>
    </source>
</evidence>
<proteinExistence type="inferred from homology"/>
<sequence length="792" mass="87318">MDDLAHDSRPIQSLTRKRKADSDDQSQDPSNSTPSSSPQDRFAPSATPRCPTKPTDHRASAPWLLVDTDQGMVHAWTQPVSPFVAQDSAAEKPSKPKRPRIDIPISPLSPRRLRRGRTPLSHSALSPRRYHPLRRPRVETRDTGIVSATEPGPSRGSLLRVGSFPSLPRPSCSLPVSPIEPTSPYIPPHQPPINRETLKELDLEAILRNPQLRHDLLFDSGLQFRPTSSRRKRDLADNYWLAIVRELECGCTCTTLDAQGRPCERICVCSSFPLPTARPILAFSSPENLTTVRVASRIRPLLSELLEVLVSIIQPVMSTSNGLYMQPGALHHPQFQQNAAHVALLRSILDADLIQQELDHGLFDPSGIFQTIGDIIRCHCAPMRDHAVDQMVALAKSCTPGGNGGKVEAVRAIRLCFEIMELMKLDVANHQLQTLRPYLVHSAAQYELKTFQESGKNGRLSLDVTRSWLQAAYGELAARNEAAALSSNSALHNFAKYPRWTQIQIAVTNAIVNLIFDPPSPLSSSSPTVSSPSTTHRTPPSVTSFPGYPETLYLDHARLVSLSTDAADFTTLYMLLMLYRQLVYSASGARADAPRASVKLDELLRLKKEIWEIGPPHLGHWFSHAHRRTAGAATEPDAEWCKWRDAMSDVVLQVAMRASDVQQRSGAAAASDVPSSQPPPHVHTPDEQMIRLASSWAETNLRQDSPLSCLMRRRIREQVQEVAVQIVVPTLQKGAGDALAAADVGTTNGLEPLTPEIHHLAERLAKVATIHLNVYGAVYTQPGFIPLTEASH</sequence>
<feature type="region of interest" description="Disordered" evidence="2">
    <location>
        <begin position="663"/>
        <end position="685"/>
    </location>
</feature>
<dbReference type="PANTHER" id="PTHR12832:SF11">
    <property type="entry name" value="LD23868P"/>
    <property type="match status" value="1"/>
</dbReference>
<dbReference type="STRING" id="139825.A0A401GRT4"/>
<accession>A0A401GRT4</accession>